<evidence type="ECO:0000259" key="15">
    <source>
        <dbReference type="SMART" id="SM01193"/>
    </source>
</evidence>
<evidence type="ECO:0000256" key="11">
    <source>
        <dbReference type="PIRSR" id="PIRSR001400-1"/>
    </source>
</evidence>
<evidence type="ECO:0000256" key="5">
    <source>
        <dbReference type="ARBA" id="ARBA00022525"/>
    </source>
</evidence>
<feature type="binding site" evidence="10 13">
    <location>
        <position position="318"/>
    </location>
    <ligand>
        <name>Mg(2+)</name>
        <dbReference type="ChEBI" id="CHEBI:18420"/>
    </ligand>
</feature>
<dbReference type="PANTHER" id="PTHR11902">
    <property type="entry name" value="ENOLASE"/>
    <property type="match status" value="1"/>
</dbReference>
<dbReference type="GO" id="GO:0009986">
    <property type="term" value="C:cell surface"/>
    <property type="evidence" value="ECO:0007669"/>
    <property type="project" value="UniProtKB-SubCell"/>
</dbReference>
<comment type="function">
    <text evidence="9 10">Catalyzes the reversible conversion of 2-phosphoglycerate (2-PG) into phosphoenolpyruvate (PEP). It is essential for the degradation of carbohydrates via glycolysis.</text>
</comment>
<comment type="cofactor">
    <cofactor evidence="13">
        <name>Mg(2+)</name>
        <dbReference type="ChEBI" id="CHEBI:18420"/>
    </cofactor>
    <text evidence="13">Mg(2+) is required for catalysis and for stabilizing the dimer.</text>
</comment>
<evidence type="ECO:0000313" key="17">
    <source>
        <dbReference type="Proteomes" id="UP000298673"/>
    </source>
</evidence>
<dbReference type="AlphaFoldDB" id="A0A4D6Y509"/>
<dbReference type="PANTHER" id="PTHR11902:SF1">
    <property type="entry name" value="ENOLASE"/>
    <property type="match status" value="1"/>
</dbReference>
<evidence type="ECO:0000256" key="8">
    <source>
        <dbReference type="ARBA" id="ARBA00023239"/>
    </source>
</evidence>
<evidence type="ECO:0000256" key="1">
    <source>
        <dbReference type="ARBA" id="ARBA00005031"/>
    </source>
</evidence>
<dbReference type="Gene3D" id="3.30.390.10">
    <property type="entry name" value="Enolase-like, N-terminal domain"/>
    <property type="match status" value="1"/>
</dbReference>
<accession>A0A4D6Y509</accession>
<name>A0A4D6Y509_9GAMM</name>
<gene>
    <name evidence="10" type="primary">eno</name>
    <name evidence="16" type="ORF">D9V75_02015</name>
</gene>
<feature type="binding site" evidence="10 13">
    <location>
        <position position="246"/>
    </location>
    <ligand>
        <name>Mg(2+)</name>
        <dbReference type="ChEBI" id="CHEBI:18420"/>
    </ligand>
</feature>
<dbReference type="FunFam" id="3.30.390.10:FF:000001">
    <property type="entry name" value="Enolase"/>
    <property type="match status" value="1"/>
</dbReference>
<dbReference type="PIRSF" id="PIRSF001400">
    <property type="entry name" value="Enolase"/>
    <property type="match status" value="1"/>
</dbReference>
<dbReference type="InterPro" id="IPR000941">
    <property type="entry name" value="Enolase"/>
</dbReference>
<evidence type="ECO:0000259" key="14">
    <source>
        <dbReference type="SMART" id="SM01192"/>
    </source>
</evidence>
<feature type="binding site" evidence="10">
    <location>
        <position position="373"/>
    </location>
    <ligand>
        <name>(2R)-2-phosphoglycerate</name>
        <dbReference type="ChEBI" id="CHEBI:58289"/>
    </ligand>
</feature>
<feature type="binding site" evidence="10">
    <location>
        <position position="343"/>
    </location>
    <ligand>
        <name>(2R)-2-phosphoglycerate</name>
        <dbReference type="ChEBI" id="CHEBI:58289"/>
    </ligand>
</feature>
<dbReference type="PRINTS" id="PR00148">
    <property type="entry name" value="ENOLASE"/>
</dbReference>
<comment type="catalytic activity">
    <reaction evidence="10">
        <text>(2R)-2-phosphoglycerate = phosphoenolpyruvate + H2O</text>
        <dbReference type="Rhea" id="RHEA:10164"/>
        <dbReference type="ChEBI" id="CHEBI:15377"/>
        <dbReference type="ChEBI" id="CHEBI:58289"/>
        <dbReference type="ChEBI" id="CHEBI:58702"/>
        <dbReference type="EC" id="4.2.1.11"/>
    </reaction>
</comment>
<reference evidence="16 17" key="1">
    <citation type="submission" date="2018-12" db="EMBL/GenBank/DDBJ databases">
        <authorList>
            <person name="Chong R.A."/>
        </authorList>
    </citation>
    <scope>NUCLEOTIDE SEQUENCE [LARGE SCALE GENOMIC DNA]</scope>
    <source>
        <strain evidence="16 17">Mst</strain>
    </source>
</reference>
<sequence length="434" mass="47800">MSKIIKIIAREIIDSRGYPTVESEVHLDGGFVGISSVPSGASTGSLESLELRDGDKNRFEGKGVQKSVYFINNAISNMLKNKDAKDQKDIDYAMIQLDGTDNKSRIGANTILSVSLASAKAAALSKGIPLYEHIAEINDTKGIFSMPLPMINIINGGKHANNNIDIQEFMIQPVKASTIKESIQIGCEIFCSLGNILQKKGMSTSVGDEGGYAPNLKSNEEAFNIIQEAVEKTKYKIGEDIKFSIDCAASELYDKNSKKYQLNGEGLSFDSQEFTHYLEKLSKKYPIISIEDGQDESDWNGFSYQTKILGKKMQLVGDDLFVTNSKILKSGIQKNIANAILIKLNQIGTLTETLETIRIAKKAKYNVIISHRSGETEDTFISDLSVGTSSGQIKTGSMSRSDRTSKYNQLIRIEEKLGNKKAPFNGLKEIQNKF</sequence>
<evidence type="ECO:0000256" key="10">
    <source>
        <dbReference type="HAMAP-Rule" id="MF_00318"/>
    </source>
</evidence>
<dbReference type="CDD" id="cd03313">
    <property type="entry name" value="enolase"/>
    <property type="match status" value="1"/>
</dbReference>
<keyword evidence="16" id="KW-0670">Pyruvate</keyword>
<organism evidence="16 17">
    <name type="scientific">Buchnera aphidicola</name>
    <name type="common">Muscaphis stroyani</name>
    <dbReference type="NCBI Taxonomy" id="1241869"/>
    <lineage>
        <taxon>Bacteria</taxon>
        <taxon>Pseudomonadati</taxon>
        <taxon>Pseudomonadota</taxon>
        <taxon>Gammaproteobacteria</taxon>
        <taxon>Enterobacterales</taxon>
        <taxon>Erwiniaceae</taxon>
        <taxon>Buchnera</taxon>
    </lineage>
</organism>
<dbReference type="InterPro" id="IPR029017">
    <property type="entry name" value="Enolase-like_N"/>
</dbReference>
<dbReference type="OrthoDB" id="9804716at2"/>
<dbReference type="PROSITE" id="PS00164">
    <property type="entry name" value="ENOLASE"/>
    <property type="match status" value="1"/>
</dbReference>
<evidence type="ECO:0000313" key="16">
    <source>
        <dbReference type="EMBL" id="QCI24467.1"/>
    </source>
</evidence>
<dbReference type="RefSeq" id="WP_158343735.1">
    <property type="nucleotide sequence ID" value="NZ_CP034861.1"/>
</dbReference>
<proteinExistence type="inferred from homology"/>
<dbReference type="EC" id="4.2.1.11" evidence="3 10"/>
<dbReference type="GO" id="GO:0006096">
    <property type="term" value="P:glycolytic process"/>
    <property type="evidence" value="ECO:0007669"/>
    <property type="project" value="UniProtKB-UniRule"/>
</dbReference>
<feature type="binding site" evidence="12">
    <location>
        <position position="168"/>
    </location>
    <ligand>
        <name>substrate</name>
    </ligand>
</feature>
<dbReference type="Gene3D" id="3.20.20.120">
    <property type="entry name" value="Enolase-like C-terminal domain"/>
    <property type="match status" value="1"/>
</dbReference>
<keyword evidence="7 10" id="KW-0324">Glycolysis</keyword>
<evidence type="ECO:0000256" key="13">
    <source>
        <dbReference type="PIRSR" id="PIRSR001400-3"/>
    </source>
</evidence>
<keyword evidence="8 10" id="KW-0456">Lyase</keyword>
<evidence type="ECO:0000256" key="3">
    <source>
        <dbReference type="ARBA" id="ARBA00012058"/>
    </source>
</evidence>
<dbReference type="UniPathway" id="UPA00109">
    <property type="reaction ID" value="UER00187"/>
</dbReference>
<evidence type="ECO:0000256" key="9">
    <source>
        <dbReference type="ARBA" id="ARBA00045763"/>
    </source>
</evidence>
<dbReference type="InterPro" id="IPR020810">
    <property type="entry name" value="Enolase_C"/>
</dbReference>
<feature type="binding site" evidence="12">
    <location>
        <begin position="370"/>
        <end position="373"/>
    </location>
    <ligand>
        <name>substrate</name>
    </ligand>
</feature>
<dbReference type="GO" id="GO:0000015">
    <property type="term" value="C:phosphopyruvate hydratase complex"/>
    <property type="evidence" value="ECO:0007669"/>
    <property type="project" value="InterPro"/>
</dbReference>
<dbReference type="HAMAP" id="MF_00318">
    <property type="entry name" value="Enolase"/>
    <property type="match status" value="1"/>
</dbReference>
<dbReference type="NCBIfam" id="TIGR01060">
    <property type="entry name" value="eno"/>
    <property type="match status" value="1"/>
</dbReference>
<feature type="binding site" evidence="10">
    <location>
        <position position="167"/>
    </location>
    <ligand>
        <name>(2R)-2-phosphoglycerate</name>
        <dbReference type="ChEBI" id="CHEBI:58289"/>
    </ligand>
</feature>
<dbReference type="SFLD" id="SFLDS00001">
    <property type="entry name" value="Enolase"/>
    <property type="match status" value="1"/>
</dbReference>
<reference evidence="16 17" key="2">
    <citation type="submission" date="2019-05" db="EMBL/GenBank/DDBJ databases">
        <title>Genome evolution of the obligate endosymbiont Buchnera aphidicola.</title>
        <authorList>
            <person name="Moran N.A."/>
        </authorList>
    </citation>
    <scope>NUCLEOTIDE SEQUENCE [LARGE SCALE GENOMIC DNA]</scope>
    <source>
        <strain evidence="16 17">Mst</strain>
    </source>
</reference>
<comment type="subunit">
    <text evidence="10">Component of the RNA degradosome, a multiprotein complex involved in RNA processing and mRNA degradation.</text>
</comment>
<dbReference type="EMBL" id="CP034861">
    <property type="protein sequence ID" value="QCI24467.1"/>
    <property type="molecule type" value="Genomic_DNA"/>
</dbReference>
<comment type="subcellular location">
    <subcellularLocation>
        <location evidence="10">Cytoplasm</location>
    </subcellularLocation>
    <subcellularLocation>
        <location evidence="10">Secreted</location>
    </subcellularLocation>
    <subcellularLocation>
        <location evidence="10">Cell surface</location>
    </subcellularLocation>
    <text evidence="10">Fractions of enolase are present in both the cytoplasm and on the cell surface.</text>
</comment>
<dbReference type="GO" id="GO:0004634">
    <property type="term" value="F:phosphopyruvate hydratase activity"/>
    <property type="evidence" value="ECO:0007669"/>
    <property type="project" value="UniProtKB-UniRule"/>
</dbReference>
<dbReference type="Proteomes" id="UP000298673">
    <property type="component" value="Chromosome"/>
</dbReference>
<dbReference type="SMART" id="SM01193">
    <property type="entry name" value="Enolase_N"/>
    <property type="match status" value="1"/>
</dbReference>
<comment type="cofactor">
    <cofactor evidence="10">
        <name>Mg(2+)</name>
        <dbReference type="ChEBI" id="CHEBI:18420"/>
    </cofactor>
    <text evidence="10">Binds a second Mg(2+) ion via substrate during catalysis.</text>
</comment>
<keyword evidence="5 10" id="KW-0964">Secreted</keyword>
<feature type="binding site" evidence="12">
    <location>
        <position position="318"/>
    </location>
    <ligand>
        <name>substrate</name>
    </ligand>
</feature>
<dbReference type="SFLD" id="SFLDF00002">
    <property type="entry name" value="enolase"/>
    <property type="match status" value="1"/>
</dbReference>
<dbReference type="Pfam" id="PF00113">
    <property type="entry name" value="Enolase_C"/>
    <property type="match status" value="1"/>
</dbReference>
<keyword evidence="6 10" id="KW-0460">Magnesium</keyword>
<feature type="domain" description="Enolase N-terminal" evidence="15">
    <location>
        <begin position="4"/>
        <end position="134"/>
    </location>
</feature>
<dbReference type="SFLD" id="SFLDG00178">
    <property type="entry name" value="enolase"/>
    <property type="match status" value="1"/>
</dbReference>
<dbReference type="Pfam" id="PF03952">
    <property type="entry name" value="Enolase_N"/>
    <property type="match status" value="1"/>
</dbReference>
<feature type="active site" description="Proton acceptor" evidence="10 11">
    <location>
        <position position="343"/>
    </location>
</feature>
<keyword evidence="10" id="KW-0963">Cytoplasm</keyword>
<feature type="active site" description="Proton donor" evidence="10 11">
    <location>
        <position position="209"/>
    </location>
</feature>
<evidence type="ECO:0000256" key="6">
    <source>
        <dbReference type="ARBA" id="ARBA00022842"/>
    </source>
</evidence>
<evidence type="ECO:0000256" key="7">
    <source>
        <dbReference type="ARBA" id="ARBA00023152"/>
    </source>
</evidence>
<feature type="binding site" evidence="12">
    <location>
        <position position="159"/>
    </location>
    <ligand>
        <name>substrate</name>
    </ligand>
</feature>
<protein>
    <recommendedName>
        <fullName evidence="4 10">Enolase</fullName>
        <ecNumber evidence="3 10">4.2.1.11</ecNumber>
    </recommendedName>
    <alternativeName>
        <fullName evidence="10">2-phospho-D-glycerate hydro-lyase</fullName>
    </alternativeName>
    <alternativeName>
        <fullName evidence="10">2-phosphoglycerate dehydratase</fullName>
    </alternativeName>
</protein>
<feature type="binding site" evidence="10">
    <location>
        <position position="372"/>
    </location>
    <ligand>
        <name>(2R)-2-phosphoglycerate</name>
        <dbReference type="ChEBI" id="CHEBI:58289"/>
    </ligand>
</feature>
<dbReference type="GO" id="GO:0000287">
    <property type="term" value="F:magnesium ion binding"/>
    <property type="evidence" value="ECO:0007669"/>
    <property type="project" value="UniProtKB-UniRule"/>
</dbReference>
<evidence type="ECO:0000256" key="2">
    <source>
        <dbReference type="ARBA" id="ARBA00009604"/>
    </source>
</evidence>
<comment type="pathway">
    <text evidence="1 10">Carbohydrate degradation; glycolysis; pyruvate from D-glyceraldehyde 3-phosphate: step 4/5.</text>
</comment>
<feature type="binding site" evidence="10">
    <location>
        <position position="394"/>
    </location>
    <ligand>
        <name>(2R)-2-phosphoglycerate</name>
        <dbReference type="ChEBI" id="CHEBI:58289"/>
    </ligand>
</feature>
<evidence type="ECO:0000256" key="12">
    <source>
        <dbReference type="PIRSR" id="PIRSR001400-2"/>
    </source>
</evidence>
<dbReference type="InterPro" id="IPR020809">
    <property type="entry name" value="Enolase_CS"/>
</dbReference>
<feature type="domain" description="Enolase C-terminal TIM barrel" evidence="14">
    <location>
        <begin position="143"/>
        <end position="432"/>
    </location>
</feature>
<dbReference type="InterPro" id="IPR020811">
    <property type="entry name" value="Enolase_N"/>
</dbReference>
<dbReference type="InterPro" id="IPR036849">
    <property type="entry name" value="Enolase-like_C_sf"/>
</dbReference>
<dbReference type="GO" id="GO:0005576">
    <property type="term" value="C:extracellular region"/>
    <property type="evidence" value="ECO:0007669"/>
    <property type="project" value="UniProtKB-SubCell"/>
</dbReference>
<feature type="binding site" evidence="12">
    <location>
        <position position="291"/>
    </location>
    <ligand>
        <name>substrate</name>
    </ligand>
</feature>
<dbReference type="SMART" id="SM01192">
    <property type="entry name" value="Enolase_C"/>
    <property type="match status" value="1"/>
</dbReference>
<comment type="similarity">
    <text evidence="2 10">Belongs to the enolase family.</text>
</comment>
<dbReference type="SUPFAM" id="SSF54826">
    <property type="entry name" value="Enolase N-terminal domain-like"/>
    <property type="match status" value="1"/>
</dbReference>
<keyword evidence="10 13" id="KW-0479">Metal-binding</keyword>
<feature type="binding site" evidence="10 13">
    <location>
        <position position="291"/>
    </location>
    <ligand>
        <name>Mg(2+)</name>
        <dbReference type="ChEBI" id="CHEBI:18420"/>
    </ligand>
</feature>
<evidence type="ECO:0000256" key="4">
    <source>
        <dbReference type="ARBA" id="ARBA00017068"/>
    </source>
</evidence>
<dbReference type="SUPFAM" id="SSF51604">
    <property type="entry name" value="Enolase C-terminal domain-like"/>
    <property type="match status" value="1"/>
</dbReference>
<feature type="binding site" evidence="12">
    <location>
        <position position="394"/>
    </location>
    <ligand>
        <name>substrate</name>
    </ligand>
</feature>